<organism evidence="7 8">
    <name type="scientific">Paeniglutamicibacter psychrophenolicus</name>
    <dbReference type="NCBI Taxonomy" id="257454"/>
    <lineage>
        <taxon>Bacteria</taxon>
        <taxon>Bacillati</taxon>
        <taxon>Actinomycetota</taxon>
        <taxon>Actinomycetes</taxon>
        <taxon>Micrococcales</taxon>
        <taxon>Micrococcaceae</taxon>
        <taxon>Paeniglutamicibacter</taxon>
    </lineage>
</organism>
<dbReference type="InterPro" id="IPR027417">
    <property type="entry name" value="P-loop_NTPase"/>
</dbReference>
<keyword evidence="3" id="KW-0547">Nucleotide-binding</keyword>
<evidence type="ECO:0000256" key="5">
    <source>
        <dbReference type="SAM" id="MobiDB-lite"/>
    </source>
</evidence>
<dbReference type="Gene3D" id="3.40.50.300">
    <property type="entry name" value="P-loop containing nucleotide triphosphate hydrolases"/>
    <property type="match status" value="2"/>
</dbReference>
<evidence type="ECO:0000259" key="6">
    <source>
        <dbReference type="PROSITE" id="PS50893"/>
    </source>
</evidence>
<dbReference type="InterPro" id="IPR003593">
    <property type="entry name" value="AAA+_ATPase"/>
</dbReference>
<dbReference type="PANTHER" id="PTHR43776">
    <property type="entry name" value="TRANSPORT ATP-BINDING PROTEIN"/>
    <property type="match status" value="1"/>
</dbReference>
<protein>
    <submittedName>
        <fullName evidence="7">ABC-type glutathione transport system ATPase component</fullName>
    </submittedName>
</protein>
<dbReference type="Proteomes" id="UP000766570">
    <property type="component" value="Unassembled WGS sequence"/>
</dbReference>
<evidence type="ECO:0000256" key="3">
    <source>
        <dbReference type="ARBA" id="ARBA00022741"/>
    </source>
</evidence>
<dbReference type="InterPro" id="IPR003439">
    <property type="entry name" value="ABC_transporter-like_ATP-bd"/>
</dbReference>
<evidence type="ECO:0000256" key="1">
    <source>
        <dbReference type="ARBA" id="ARBA00005417"/>
    </source>
</evidence>
<dbReference type="RefSeq" id="WP_209906180.1">
    <property type="nucleotide sequence ID" value="NZ_BAAAMI010000019.1"/>
</dbReference>
<accession>A0ABS4W9Q2</accession>
<dbReference type="SUPFAM" id="SSF52540">
    <property type="entry name" value="P-loop containing nucleoside triphosphate hydrolases"/>
    <property type="match status" value="2"/>
</dbReference>
<dbReference type="InterPro" id="IPR017871">
    <property type="entry name" value="ABC_transporter-like_CS"/>
</dbReference>
<keyword evidence="8" id="KW-1185">Reference proteome</keyword>
<dbReference type="NCBIfam" id="NF007739">
    <property type="entry name" value="PRK10419.1"/>
    <property type="match status" value="2"/>
</dbReference>
<name>A0ABS4W9Q2_9MICC</name>
<keyword evidence="4" id="KW-0067">ATP-binding</keyword>
<dbReference type="EMBL" id="JAGIOE010000001">
    <property type="protein sequence ID" value="MBP2372932.1"/>
    <property type="molecule type" value="Genomic_DNA"/>
</dbReference>
<keyword evidence="2" id="KW-0813">Transport</keyword>
<evidence type="ECO:0000313" key="8">
    <source>
        <dbReference type="Proteomes" id="UP000766570"/>
    </source>
</evidence>
<sequence>MKLLDVVELGIEIKAHGTPALQLLDKVSLHIDRGETVALVGESGSGKSLTARAVLGLLPSSATVSGQIDLEGVQVLKASGPELRALRRTRAAMVFQDPRSSINPVRTLGAHLVEPMMQEPGANKAALQKRAIGLLASMGLTNPEARMHQYPHELSGGMLQRVMIAGALMNDPELLICDESTTALDVTTQAAVIELLSNAVKERSMGMLFITHDLALAASIADRTYVLRNGVVQEHGDTRQVFEAPVSDYTKALVAATPSMAGVPKTGAHRSNPTQAPVLGVENISKTYHLSGQPPVQALKNVSLVIPAGGGLAIVGESGSGKSTLGRIVAGLESPDTGSMTVAGGEITGANAKERRLKKASRVQMVFQDPYQSLDSRLTPAKALETVLKLHYKLDAKAMKARVVELLESVGLEEKHAHLYPRKLSGGQRQRVAIAKAMALEPRLLVLDEATSALDVSVQAQVLELVNKLRREQGVSVLFISHDLAIVGEICDELLVVQNGAIVESGPTAQVLNHPQHPYTQTLLASVPRPRWETIGKGPASGGDCPDTDLASANNNTL</sequence>
<proteinExistence type="inferred from homology"/>
<evidence type="ECO:0000313" key="7">
    <source>
        <dbReference type="EMBL" id="MBP2372932.1"/>
    </source>
</evidence>
<evidence type="ECO:0000256" key="4">
    <source>
        <dbReference type="ARBA" id="ARBA00022840"/>
    </source>
</evidence>
<dbReference type="CDD" id="cd03257">
    <property type="entry name" value="ABC_NikE_OppD_transporters"/>
    <property type="match status" value="2"/>
</dbReference>
<dbReference type="PROSITE" id="PS00211">
    <property type="entry name" value="ABC_TRANSPORTER_1"/>
    <property type="match status" value="2"/>
</dbReference>
<comment type="similarity">
    <text evidence="1">Belongs to the ABC transporter superfamily.</text>
</comment>
<dbReference type="Pfam" id="PF08352">
    <property type="entry name" value="oligo_HPY"/>
    <property type="match status" value="2"/>
</dbReference>
<feature type="domain" description="ABC transporter" evidence="6">
    <location>
        <begin position="279"/>
        <end position="524"/>
    </location>
</feature>
<feature type="domain" description="ABC transporter" evidence="6">
    <location>
        <begin position="1"/>
        <end position="254"/>
    </location>
</feature>
<comment type="caution">
    <text evidence="7">The sequence shown here is derived from an EMBL/GenBank/DDBJ whole genome shotgun (WGS) entry which is preliminary data.</text>
</comment>
<dbReference type="InterPro" id="IPR050319">
    <property type="entry name" value="ABC_transp_ATP-bind"/>
</dbReference>
<dbReference type="PROSITE" id="PS50893">
    <property type="entry name" value="ABC_TRANSPORTER_2"/>
    <property type="match status" value="2"/>
</dbReference>
<dbReference type="NCBIfam" id="NF008453">
    <property type="entry name" value="PRK11308.1"/>
    <property type="match status" value="2"/>
</dbReference>
<evidence type="ECO:0000256" key="2">
    <source>
        <dbReference type="ARBA" id="ARBA00022448"/>
    </source>
</evidence>
<reference evidence="7 8" key="1">
    <citation type="submission" date="2021-03" db="EMBL/GenBank/DDBJ databases">
        <title>Sequencing the genomes of 1000 actinobacteria strains.</title>
        <authorList>
            <person name="Klenk H.-P."/>
        </authorList>
    </citation>
    <scope>NUCLEOTIDE SEQUENCE [LARGE SCALE GENOMIC DNA]</scope>
    <source>
        <strain evidence="7 8">DSM 15454</strain>
    </source>
</reference>
<dbReference type="InterPro" id="IPR013563">
    <property type="entry name" value="Oligopep_ABC_C"/>
</dbReference>
<dbReference type="Pfam" id="PF00005">
    <property type="entry name" value="ABC_tran"/>
    <property type="match status" value="2"/>
</dbReference>
<dbReference type="SMART" id="SM00382">
    <property type="entry name" value="AAA"/>
    <property type="match status" value="2"/>
</dbReference>
<gene>
    <name evidence="7" type="ORF">JOF46_000844</name>
</gene>
<dbReference type="PANTHER" id="PTHR43776:SF7">
    <property type="entry name" value="D,D-DIPEPTIDE TRANSPORT ATP-BINDING PROTEIN DDPF-RELATED"/>
    <property type="match status" value="1"/>
</dbReference>
<feature type="region of interest" description="Disordered" evidence="5">
    <location>
        <begin position="535"/>
        <end position="558"/>
    </location>
</feature>